<protein>
    <submittedName>
        <fullName evidence="1">HAD family hydrolase</fullName>
    </submittedName>
</protein>
<dbReference type="RefSeq" id="WP_166158093.1">
    <property type="nucleotide sequence ID" value="NZ_JAAOIW010000032.1"/>
</dbReference>
<keyword evidence="2" id="KW-1185">Reference proteome</keyword>
<proteinExistence type="predicted"/>
<name>A0ABX0JHR0_9BACL</name>
<dbReference type="Gene3D" id="3.40.50.1000">
    <property type="entry name" value="HAD superfamily/HAD-like"/>
    <property type="match status" value="1"/>
</dbReference>
<dbReference type="PRINTS" id="PR00413">
    <property type="entry name" value="HADHALOGNASE"/>
</dbReference>
<sequence>MIKAVVFDFDGLIIDTETVWFECFNEVLATHGIEFPIDVFSRCIGTHGTELTDYITAKLGTLEKSQDAQALAAKLHKKKIVHVQARDGVRDYLEEAQRLGLRIGLASSSNRQWIESFLHNLELFQYFEVIKSSDDVAKVKPDPELYLQAVKALGIEPSEALAFEDSVNGSVAAKAAGMWCVIVPNPVTEHLLFENYDYRLRSMGDQSLTDVIRQLNVNNS</sequence>
<gene>
    <name evidence="1" type="ORF">G9U52_37360</name>
</gene>
<dbReference type="InterPro" id="IPR006439">
    <property type="entry name" value="HAD-SF_hydro_IA"/>
</dbReference>
<organism evidence="1 2">
    <name type="scientific">Paenibacillus agricola</name>
    <dbReference type="NCBI Taxonomy" id="2716264"/>
    <lineage>
        <taxon>Bacteria</taxon>
        <taxon>Bacillati</taxon>
        <taxon>Bacillota</taxon>
        <taxon>Bacilli</taxon>
        <taxon>Bacillales</taxon>
        <taxon>Paenibacillaceae</taxon>
        <taxon>Paenibacillus</taxon>
    </lineage>
</organism>
<dbReference type="GO" id="GO:0016787">
    <property type="term" value="F:hydrolase activity"/>
    <property type="evidence" value="ECO:0007669"/>
    <property type="project" value="UniProtKB-KW"/>
</dbReference>
<dbReference type="Gene3D" id="1.10.150.240">
    <property type="entry name" value="Putative phosphatase, domain 2"/>
    <property type="match status" value="1"/>
</dbReference>
<dbReference type="Pfam" id="PF13419">
    <property type="entry name" value="HAD_2"/>
    <property type="match status" value="1"/>
</dbReference>
<accession>A0ABX0JHR0</accession>
<dbReference type="InterPro" id="IPR041492">
    <property type="entry name" value="HAD_2"/>
</dbReference>
<dbReference type="PANTHER" id="PTHR18901">
    <property type="entry name" value="2-DEOXYGLUCOSE-6-PHOSPHATE PHOSPHATASE 2"/>
    <property type="match status" value="1"/>
</dbReference>
<dbReference type="InterPro" id="IPR023214">
    <property type="entry name" value="HAD_sf"/>
</dbReference>
<dbReference type="SFLD" id="SFLDG01135">
    <property type="entry name" value="C1.5.6:_HAD__Beta-PGM__Phospha"/>
    <property type="match status" value="1"/>
</dbReference>
<dbReference type="SUPFAM" id="SSF56784">
    <property type="entry name" value="HAD-like"/>
    <property type="match status" value="1"/>
</dbReference>
<dbReference type="InterPro" id="IPR023198">
    <property type="entry name" value="PGP-like_dom2"/>
</dbReference>
<comment type="caution">
    <text evidence="1">The sequence shown here is derived from an EMBL/GenBank/DDBJ whole genome shotgun (WGS) entry which is preliminary data.</text>
</comment>
<dbReference type="NCBIfam" id="TIGR01549">
    <property type="entry name" value="HAD-SF-IA-v1"/>
    <property type="match status" value="1"/>
</dbReference>
<dbReference type="InterPro" id="IPR036412">
    <property type="entry name" value="HAD-like_sf"/>
</dbReference>
<dbReference type="PANTHER" id="PTHR18901:SF38">
    <property type="entry name" value="PSEUDOURIDINE-5'-PHOSPHATASE"/>
    <property type="match status" value="1"/>
</dbReference>
<dbReference type="CDD" id="cd16423">
    <property type="entry name" value="HAD_BPGM-like"/>
    <property type="match status" value="1"/>
</dbReference>
<keyword evidence="1" id="KW-0378">Hydrolase</keyword>
<dbReference type="Proteomes" id="UP001165962">
    <property type="component" value="Unassembled WGS sequence"/>
</dbReference>
<dbReference type="NCBIfam" id="TIGR01509">
    <property type="entry name" value="HAD-SF-IA-v3"/>
    <property type="match status" value="1"/>
</dbReference>
<dbReference type="SFLD" id="SFLDS00003">
    <property type="entry name" value="Haloacid_Dehalogenase"/>
    <property type="match status" value="1"/>
</dbReference>
<dbReference type="EMBL" id="JAAOIW010000032">
    <property type="protein sequence ID" value="NHN35376.1"/>
    <property type="molecule type" value="Genomic_DNA"/>
</dbReference>
<reference evidence="1" key="1">
    <citation type="submission" date="2020-03" db="EMBL/GenBank/DDBJ databases">
        <title>Draft sequencing of Paenibacilllus sp. S3N08.</title>
        <authorList>
            <person name="Kim D.-U."/>
        </authorList>
    </citation>
    <scope>NUCLEOTIDE SEQUENCE</scope>
    <source>
        <strain evidence="1">S3N08</strain>
    </source>
</reference>
<dbReference type="SFLD" id="SFLDG01129">
    <property type="entry name" value="C1.5:_HAD__Beta-PGM__Phosphata"/>
    <property type="match status" value="1"/>
</dbReference>
<evidence type="ECO:0000313" key="2">
    <source>
        <dbReference type="Proteomes" id="UP001165962"/>
    </source>
</evidence>
<evidence type="ECO:0000313" key="1">
    <source>
        <dbReference type="EMBL" id="NHN35376.1"/>
    </source>
</evidence>